<dbReference type="PROSITE" id="PS00622">
    <property type="entry name" value="HTH_LUXR_1"/>
    <property type="match status" value="1"/>
</dbReference>
<gene>
    <name evidence="10" type="ORF">HZA66_07860</name>
</gene>
<evidence type="ECO:0000256" key="3">
    <source>
        <dbReference type="ARBA" id="ARBA00023015"/>
    </source>
</evidence>
<dbReference type="PROSITE" id="PS50043">
    <property type="entry name" value="HTH_LUXR_2"/>
    <property type="match status" value="1"/>
</dbReference>
<reference evidence="10" key="1">
    <citation type="submission" date="2020-07" db="EMBL/GenBank/DDBJ databases">
        <title>Huge and variable diversity of episymbiotic CPR bacteria and DPANN archaea in groundwater ecosystems.</title>
        <authorList>
            <person name="He C.Y."/>
            <person name="Keren R."/>
            <person name="Whittaker M."/>
            <person name="Farag I.F."/>
            <person name="Doudna J."/>
            <person name="Cate J.H.D."/>
            <person name="Banfield J.F."/>
        </authorList>
    </citation>
    <scope>NUCLEOTIDE SEQUENCE</scope>
    <source>
        <strain evidence="10">NC_groundwater_1818_Pr3_B-0.1um_66_35</strain>
    </source>
</reference>
<evidence type="ECO:0000256" key="7">
    <source>
        <dbReference type="SAM" id="MobiDB-lite"/>
    </source>
</evidence>
<feature type="domain" description="Response regulatory" evidence="9">
    <location>
        <begin position="12"/>
        <end position="126"/>
    </location>
</feature>
<dbReference type="InterPro" id="IPR036388">
    <property type="entry name" value="WH-like_DNA-bd_sf"/>
</dbReference>
<dbReference type="GO" id="GO:0000160">
    <property type="term" value="P:phosphorelay signal transduction system"/>
    <property type="evidence" value="ECO:0007669"/>
    <property type="project" value="UniProtKB-KW"/>
</dbReference>
<sequence length="228" mass="24688">MSEPSGGPQQSLICVVDDDEDVRSSISSLLRSVGYRVKTFAGPQEFLASDAVDTASCLILDIRLGEADGLEFQEELVAADTPIPIILISGHGDIPMTVRAMKAGAVNFLPKPFAEAALLAGVREAVSRARQKRSEADRDHSLRVHYESLTSREREVMGLVTAGLMNKQIAWQLSLSEITVKIHRGNMMRKMQAKSLAELVRMADALGIRAPSAAQPNGGRRDPPTSQP</sequence>
<comment type="caution">
    <text evidence="10">The sequence shown here is derived from an EMBL/GenBank/DDBJ whole genome shotgun (WGS) entry which is preliminary data.</text>
</comment>
<dbReference type="EMBL" id="JACRJB010000021">
    <property type="protein sequence ID" value="MBI5129342.1"/>
    <property type="molecule type" value="Genomic_DNA"/>
</dbReference>
<dbReference type="PROSITE" id="PS50110">
    <property type="entry name" value="RESPONSE_REGULATORY"/>
    <property type="match status" value="1"/>
</dbReference>
<keyword evidence="5" id="KW-0804">Transcription</keyword>
<dbReference type="Gene3D" id="3.40.50.2300">
    <property type="match status" value="1"/>
</dbReference>
<proteinExistence type="predicted"/>
<protein>
    <submittedName>
        <fullName evidence="10">Response regulator transcription factor</fullName>
    </submittedName>
</protein>
<dbReference type="Pfam" id="PF00196">
    <property type="entry name" value="GerE"/>
    <property type="match status" value="1"/>
</dbReference>
<keyword evidence="2" id="KW-0902">Two-component regulatory system</keyword>
<evidence type="ECO:0000256" key="1">
    <source>
        <dbReference type="ARBA" id="ARBA00022553"/>
    </source>
</evidence>
<dbReference type="Pfam" id="PF00072">
    <property type="entry name" value="Response_reg"/>
    <property type="match status" value="1"/>
</dbReference>
<dbReference type="FunFam" id="3.40.50.2300:FF:000018">
    <property type="entry name" value="DNA-binding transcriptional regulator NtrC"/>
    <property type="match status" value="1"/>
</dbReference>
<evidence type="ECO:0000259" key="9">
    <source>
        <dbReference type="PROSITE" id="PS50110"/>
    </source>
</evidence>
<dbReference type="InterPro" id="IPR000792">
    <property type="entry name" value="Tscrpt_reg_LuxR_C"/>
</dbReference>
<dbReference type="SUPFAM" id="SSF52172">
    <property type="entry name" value="CheY-like"/>
    <property type="match status" value="1"/>
</dbReference>
<evidence type="ECO:0000313" key="11">
    <source>
        <dbReference type="Proteomes" id="UP000782519"/>
    </source>
</evidence>
<feature type="modified residue" description="4-aspartylphosphate" evidence="6">
    <location>
        <position position="61"/>
    </location>
</feature>
<dbReference type="PRINTS" id="PR00038">
    <property type="entry name" value="HTHLUXR"/>
</dbReference>
<dbReference type="GO" id="GO:0006355">
    <property type="term" value="P:regulation of DNA-templated transcription"/>
    <property type="evidence" value="ECO:0007669"/>
    <property type="project" value="InterPro"/>
</dbReference>
<keyword evidence="1 6" id="KW-0597">Phosphoprotein</keyword>
<dbReference type="PANTHER" id="PTHR44688:SF16">
    <property type="entry name" value="DNA-BINDING TRANSCRIPTIONAL ACTIVATOR DEVR_DOSR"/>
    <property type="match status" value="1"/>
</dbReference>
<keyword evidence="3" id="KW-0805">Transcription regulation</keyword>
<accession>A0A933RW27</accession>
<name>A0A933RW27_RHOPL</name>
<dbReference type="SUPFAM" id="SSF46894">
    <property type="entry name" value="C-terminal effector domain of the bipartite response regulators"/>
    <property type="match status" value="1"/>
</dbReference>
<evidence type="ECO:0000313" key="10">
    <source>
        <dbReference type="EMBL" id="MBI5129342.1"/>
    </source>
</evidence>
<evidence type="ECO:0000259" key="8">
    <source>
        <dbReference type="PROSITE" id="PS50043"/>
    </source>
</evidence>
<evidence type="ECO:0000256" key="5">
    <source>
        <dbReference type="ARBA" id="ARBA00023163"/>
    </source>
</evidence>
<dbReference type="GO" id="GO:0003677">
    <property type="term" value="F:DNA binding"/>
    <property type="evidence" value="ECO:0007669"/>
    <property type="project" value="UniProtKB-KW"/>
</dbReference>
<organism evidence="10 11">
    <name type="scientific">Rhodopseudomonas palustris</name>
    <dbReference type="NCBI Taxonomy" id="1076"/>
    <lineage>
        <taxon>Bacteria</taxon>
        <taxon>Pseudomonadati</taxon>
        <taxon>Pseudomonadota</taxon>
        <taxon>Alphaproteobacteria</taxon>
        <taxon>Hyphomicrobiales</taxon>
        <taxon>Nitrobacteraceae</taxon>
        <taxon>Rhodopseudomonas</taxon>
    </lineage>
</organism>
<feature type="compositionally biased region" description="Basic and acidic residues" evidence="7">
    <location>
        <begin position="219"/>
        <end position="228"/>
    </location>
</feature>
<evidence type="ECO:0000256" key="2">
    <source>
        <dbReference type="ARBA" id="ARBA00023012"/>
    </source>
</evidence>
<dbReference type="SMART" id="SM00421">
    <property type="entry name" value="HTH_LUXR"/>
    <property type="match status" value="1"/>
</dbReference>
<keyword evidence="4" id="KW-0238">DNA-binding</keyword>
<evidence type="ECO:0000256" key="6">
    <source>
        <dbReference type="PROSITE-ProRule" id="PRU00169"/>
    </source>
</evidence>
<evidence type="ECO:0000256" key="4">
    <source>
        <dbReference type="ARBA" id="ARBA00023125"/>
    </source>
</evidence>
<dbReference type="InterPro" id="IPR001789">
    <property type="entry name" value="Sig_transdc_resp-reg_receiver"/>
</dbReference>
<dbReference type="Proteomes" id="UP000782519">
    <property type="component" value="Unassembled WGS sequence"/>
</dbReference>
<dbReference type="Gene3D" id="1.10.10.10">
    <property type="entry name" value="Winged helix-like DNA-binding domain superfamily/Winged helix DNA-binding domain"/>
    <property type="match status" value="1"/>
</dbReference>
<feature type="domain" description="HTH luxR-type" evidence="8">
    <location>
        <begin position="142"/>
        <end position="207"/>
    </location>
</feature>
<dbReference type="InterPro" id="IPR011006">
    <property type="entry name" value="CheY-like_superfamily"/>
</dbReference>
<feature type="region of interest" description="Disordered" evidence="7">
    <location>
        <begin position="209"/>
        <end position="228"/>
    </location>
</feature>
<dbReference type="PANTHER" id="PTHR44688">
    <property type="entry name" value="DNA-BINDING TRANSCRIPTIONAL ACTIVATOR DEVR_DOSR"/>
    <property type="match status" value="1"/>
</dbReference>
<dbReference type="SMART" id="SM00448">
    <property type="entry name" value="REC"/>
    <property type="match status" value="1"/>
</dbReference>
<dbReference type="AlphaFoldDB" id="A0A933RW27"/>
<dbReference type="CDD" id="cd06170">
    <property type="entry name" value="LuxR_C_like"/>
    <property type="match status" value="1"/>
</dbReference>
<dbReference type="InterPro" id="IPR016032">
    <property type="entry name" value="Sig_transdc_resp-reg_C-effctor"/>
</dbReference>